<dbReference type="Pfam" id="PF07589">
    <property type="entry name" value="PEP-CTERM"/>
    <property type="match status" value="1"/>
</dbReference>
<dbReference type="Gene3D" id="3.40.390.10">
    <property type="entry name" value="Collagenase (Catalytic Domain)"/>
    <property type="match status" value="1"/>
</dbReference>
<dbReference type="NCBIfam" id="NF038122">
    <property type="entry name" value="metallo_LGF"/>
    <property type="match status" value="1"/>
</dbReference>
<protein>
    <submittedName>
        <fullName evidence="3">PEP-CTERM sorting domain-containing protein</fullName>
    </submittedName>
</protein>
<name>A0A7C3ZVZ8_9CYAN</name>
<evidence type="ECO:0000313" key="3">
    <source>
        <dbReference type="EMBL" id="HGG01149.1"/>
    </source>
</evidence>
<evidence type="ECO:0000256" key="1">
    <source>
        <dbReference type="SAM" id="MobiDB-lite"/>
    </source>
</evidence>
<feature type="region of interest" description="Disordered" evidence="1">
    <location>
        <begin position="1"/>
        <end position="22"/>
    </location>
</feature>
<comment type="caution">
    <text evidence="3">The sequence shown here is derived from an EMBL/GenBank/DDBJ whole genome shotgun (WGS) entry which is preliminary data.</text>
</comment>
<feature type="domain" description="Ice-binding protein C-terminal" evidence="2">
    <location>
        <begin position="448"/>
        <end position="471"/>
    </location>
</feature>
<dbReference type="InterPro" id="IPR024079">
    <property type="entry name" value="MetalloPept_cat_dom_sf"/>
</dbReference>
<dbReference type="SUPFAM" id="SSF55486">
    <property type="entry name" value="Metalloproteases ('zincins'), catalytic domain"/>
    <property type="match status" value="2"/>
</dbReference>
<gene>
    <name evidence="3" type="ORF">ENR15_10995</name>
</gene>
<reference evidence="3" key="1">
    <citation type="journal article" date="2020" name="mSystems">
        <title>Genome- and Community-Level Interaction Insights into Carbon Utilization and Element Cycling Functions of Hydrothermarchaeota in Hydrothermal Sediment.</title>
        <authorList>
            <person name="Zhou Z."/>
            <person name="Liu Y."/>
            <person name="Xu W."/>
            <person name="Pan J."/>
            <person name="Luo Z.H."/>
            <person name="Li M."/>
        </authorList>
    </citation>
    <scope>NUCLEOTIDE SEQUENCE [LARGE SCALE GENOMIC DNA]</scope>
    <source>
        <strain evidence="3">SpSt-374</strain>
    </source>
</reference>
<dbReference type="NCBIfam" id="TIGR02595">
    <property type="entry name" value="PEP_CTERM"/>
    <property type="match status" value="1"/>
</dbReference>
<organism evidence="3">
    <name type="scientific">Planktothricoides sp. SpSt-374</name>
    <dbReference type="NCBI Taxonomy" id="2282167"/>
    <lineage>
        <taxon>Bacteria</taxon>
        <taxon>Bacillati</taxon>
        <taxon>Cyanobacteriota</taxon>
        <taxon>Cyanophyceae</taxon>
        <taxon>Oscillatoriophycideae</taxon>
        <taxon>Oscillatoriales</taxon>
        <taxon>Oscillatoriaceae</taxon>
        <taxon>Planktothricoides</taxon>
    </lineage>
</organism>
<dbReference type="AlphaFoldDB" id="A0A7C3ZVZ8"/>
<evidence type="ECO:0000259" key="2">
    <source>
        <dbReference type="Pfam" id="PF07589"/>
    </source>
</evidence>
<proteinExistence type="predicted"/>
<dbReference type="InterPro" id="IPR013424">
    <property type="entry name" value="Ice-binding_C"/>
</dbReference>
<dbReference type="EMBL" id="DSPX01000111">
    <property type="protein sequence ID" value="HGG01149.1"/>
    <property type="molecule type" value="Genomic_DNA"/>
</dbReference>
<sequence length="475" mass="50829">MRIMLAKSSANNNETLPPRLGNASPREIRNMAVMFSEEQASGRTGVAKVKFGASVGIAIAAAIGLGSPSLAATFKFEYLPGTSLQEMVGFEMAGAIWSQFLTDDVTVNLKVGGVNFSSQFGSDYNKVISMASPEKMLVDAAAVAALGNLQLDGNGYFDINVDGQTVKQNQVTLSTANAKALGIGGLGNSFDGTILTNNAVGWDLDYIGTAPDDSSKFDFLSVVVHEIGHALGFISAVDDNQWYASNVNSDPDSNDNGNTIVTALDLFRFSAESSNQGIQDLSAGGEKYFSLDGGRTVAAKFATGLEGDGFQGSHWKEADANQAIGIMDPAIAKGEKSQISQFDLLALDALGWNLKRKGNGNLHSWNDLNLNTIKQQAQNRVFSSLMAQILGDFDESRTYHRWANTNRSRFWQVGYFATADDEELFNQIAAAGYFQTADTDPNQPQPASVPEPGVTLGLASLGLFGLVSRRRRPQA</sequence>
<dbReference type="GO" id="GO:0008237">
    <property type="term" value="F:metallopeptidase activity"/>
    <property type="evidence" value="ECO:0007669"/>
    <property type="project" value="InterPro"/>
</dbReference>
<accession>A0A7C3ZVZ8</accession>